<reference evidence="1" key="2">
    <citation type="journal article" date="2015" name="Data Brief">
        <title>Shoot transcriptome of the giant reed, Arundo donax.</title>
        <authorList>
            <person name="Barrero R.A."/>
            <person name="Guerrero F.D."/>
            <person name="Moolhuijzen P."/>
            <person name="Goolsby J.A."/>
            <person name="Tidwell J."/>
            <person name="Bellgard S.E."/>
            <person name="Bellgard M.I."/>
        </authorList>
    </citation>
    <scope>NUCLEOTIDE SEQUENCE</scope>
    <source>
        <tissue evidence="1">Shoot tissue taken approximately 20 cm above the soil surface</tissue>
    </source>
</reference>
<proteinExistence type="predicted"/>
<dbReference type="EMBL" id="GBRH01218670">
    <property type="protein sequence ID" value="JAD79225.1"/>
    <property type="molecule type" value="Transcribed_RNA"/>
</dbReference>
<evidence type="ECO:0000313" key="1">
    <source>
        <dbReference type="EMBL" id="JAD79225.1"/>
    </source>
</evidence>
<protein>
    <submittedName>
        <fullName evidence="1">Uncharacterized protein</fullName>
    </submittedName>
</protein>
<dbReference type="AlphaFoldDB" id="A0A0A9D0R3"/>
<name>A0A0A9D0R3_ARUDO</name>
<sequence length="54" mass="6159">MGINPGHHAGDFKNLVFTWCCLWSKKRTRLGGETLCPPSFACESLVRIEPWLVR</sequence>
<accession>A0A0A9D0R3</accession>
<organism evidence="1">
    <name type="scientific">Arundo donax</name>
    <name type="common">Giant reed</name>
    <name type="synonym">Donax arundinaceus</name>
    <dbReference type="NCBI Taxonomy" id="35708"/>
    <lineage>
        <taxon>Eukaryota</taxon>
        <taxon>Viridiplantae</taxon>
        <taxon>Streptophyta</taxon>
        <taxon>Embryophyta</taxon>
        <taxon>Tracheophyta</taxon>
        <taxon>Spermatophyta</taxon>
        <taxon>Magnoliopsida</taxon>
        <taxon>Liliopsida</taxon>
        <taxon>Poales</taxon>
        <taxon>Poaceae</taxon>
        <taxon>PACMAD clade</taxon>
        <taxon>Arundinoideae</taxon>
        <taxon>Arundineae</taxon>
        <taxon>Arundo</taxon>
    </lineage>
</organism>
<reference evidence="1" key="1">
    <citation type="submission" date="2014-09" db="EMBL/GenBank/DDBJ databases">
        <authorList>
            <person name="Magalhaes I.L.F."/>
            <person name="Oliveira U."/>
            <person name="Santos F.R."/>
            <person name="Vidigal T.H.D.A."/>
            <person name="Brescovit A.D."/>
            <person name="Santos A.J."/>
        </authorList>
    </citation>
    <scope>NUCLEOTIDE SEQUENCE</scope>
    <source>
        <tissue evidence="1">Shoot tissue taken approximately 20 cm above the soil surface</tissue>
    </source>
</reference>